<gene>
    <name evidence="1" type="ORF">SAMN02910429_01706</name>
</gene>
<sequence length="41" mass="4721">MFGFDWTGDGKESLIDDLITLKLLGRLDDEDESDEENEDDE</sequence>
<dbReference type="Proteomes" id="UP000182471">
    <property type="component" value="Unassembled WGS sequence"/>
</dbReference>
<name>A0A1H9TPJ5_9FIRM</name>
<dbReference type="AlphaFoldDB" id="A0A1H9TPJ5"/>
<organism evidence="1 2">
    <name type="scientific">Lachnobacterium bovis</name>
    <dbReference type="NCBI Taxonomy" id="140626"/>
    <lineage>
        <taxon>Bacteria</taxon>
        <taxon>Bacillati</taxon>
        <taxon>Bacillota</taxon>
        <taxon>Clostridia</taxon>
        <taxon>Lachnospirales</taxon>
        <taxon>Lachnospiraceae</taxon>
        <taxon>Lachnobacterium</taxon>
    </lineage>
</organism>
<evidence type="ECO:0000313" key="1">
    <source>
        <dbReference type="EMBL" id="SER98563.1"/>
    </source>
</evidence>
<evidence type="ECO:0000313" key="2">
    <source>
        <dbReference type="Proteomes" id="UP000182471"/>
    </source>
</evidence>
<reference evidence="2" key="1">
    <citation type="submission" date="2016-10" db="EMBL/GenBank/DDBJ databases">
        <authorList>
            <person name="Varghese N."/>
            <person name="Submissions S."/>
        </authorList>
    </citation>
    <scope>NUCLEOTIDE SEQUENCE [LARGE SCALE GENOMIC DNA]</scope>
    <source>
        <strain evidence="2">S1b</strain>
    </source>
</reference>
<accession>A0A1H9TPJ5</accession>
<keyword evidence="2" id="KW-1185">Reference proteome</keyword>
<proteinExistence type="predicted"/>
<protein>
    <submittedName>
        <fullName evidence="1">Uncharacterized protein</fullName>
    </submittedName>
</protein>
<dbReference type="EMBL" id="FOGW01000018">
    <property type="protein sequence ID" value="SER98563.1"/>
    <property type="molecule type" value="Genomic_DNA"/>
</dbReference>